<gene>
    <name evidence="1" type="ORF">Patl1_32583</name>
</gene>
<dbReference type="EMBL" id="CM047905">
    <property type="protein sequence ID" value="KAJ0087834.1"/>
    <property type="molecule type" value="Genomic_DNA"/>
</dbReference>
<name>A0ACC1AMB2_9ROSI</name>
<evidence type="ECO:0000313" key="1">
    <source>
        <dbReference type="EMBL" id="KAJ0087834.1"/>
    </source>
</evidence>
<proteinExistence type="predicted"/>
<accession>A0ACC1AMB2</accession>
<dbReference type="Proteomes" id="UP001164250">
    <property type="component" value="Chromosome 9"/>
</dbReference>
<reference evidence="2" key="1">
    <citation type="journal article" date="2023" name="G3 (Bethesda)">
        <title>Genome assembly and association tests identify interacting loci associated with vigor, precocity, and sex in interspecific pistachio rootstocks.</title>
        <authorList>
            <person name="Palmer W."/>
            <person name="Jacygrad E."/>
            <person name="Sagayaradj S."/>
            <person name="Cavanaugh K."/>
            <person name="Han R."/>
            <person name="Bertier L."/>
            <person name="Beede B."/>
            <person name="Kafkas S."/>
            <person name="Golino D."/>
            <person name="Preece J."/>
            <person name="Michelmore R."/>
        </authorList>
    </citation>
    <scope>NUCLEOTIDE SEQUENCE [LARGE SCALE GENOMIC DNA]</scope>
</reference>
<protein>
    <submittedName>
        <fullName evidence="1">Uncharacterized protein</fullName>
    </submittedName>
</protein>
<keyword evidence="2" id="KW-1185">Reference proteome</keyword>
<sequence>MTILFTVVTSPSVAAPSSFASLPTAVALASTTVQFAPGLYSTVRFWKPMHP</sequence>
<organism evidence="1 2">
    <name type="scientific">Pistacia atlantica</name>
    <dbReference type="NCBI Taxonomy" id="434234"/>
    <lineage>
        <taxon>Eukaryota</taxon>
        <taxon>Viridiplantae</taxon>
        <taxon>Streptophyta</taxon>
        <taxon>Embryophyta</taxon>
        <taxon>Tracheophyta</taxon>
        <taxon>Spermatophyta</taxon>
        <taxon>Magnoliopsida</taxon>
        <taxon>eudicotyledons</taxon>
        <taxon>Gunneridae</taxon>
        <taxon>Pentapetalae</taxon>
        <taxon>rosids</taxon>
        <taxon>malvids</taxon>
        <taxon>Sapindales</taxon>
        <taxon>Anacardiaceae</taxon>
        <taxon>Pistacia</taxon>
    </lineage>
</organism>
<evidence type="ECO:0000313" key="2">
    <source>
        <dbReference type="Proteomes" id="UP001164250"/>
    </source>
</evidence>
<comment type="caution">
    <text evidence="1">The sequence shown here is derived from an EMBL/GenBank/DDBJ whole genome shotgun (WGS) entry which is preliminary data.</text>
</comment>